<organism evidence="1 2">
    <name type="scientific">Cryphonectria parasitica (strain ATCC 38755 / EP155)</name>
    <dbReference type="NCBI Taxonomy" id="660469"/>
    <lineage>
        <taxon>Eukaryota</taxon>
        <taxon>Fungi</taxon>
        <taxon>Dikarya</taxon>
        <taxon>Ascomycota</taxon>
        <taxon>Pezizomycotina</taxon>
        <taxon>Sordariomycetes</taxon>
        <taxon>Sordariomycetidae</taxon>
        <taxon>Diaporthales</taxon>
        <taxon>Cryphonectriaceae</taxon>
        <taxon>Cryphonectria-Endothia species complex</taxon>
        <taxon>Cryphonectria</taxon>
    </lineage>
</organism>
<accession>A0A9P4Y4K5</accession>
<keyword evidence="2" id="KW-1185">Reference proteome</keyword>
<dbReference type="SUPFAM" id="SSF53098">
    <property type="entry name" value="Ribonuclease H-like"/>
    <property type="match status" value="1"/>
</dbReference>
<dbReference type="InterPro" id="IPR012337">
    <property type="entry name" value="RNaseH-like_sf"/>
</dbReference>
<evidence type="ECO:0008006" key="3">
    <source>
        <dbReference type="Google" id="ProtNLM"/>
    </source>
</evidence>
<dbReference type="GeneID" id="63842339"/>
<dbReference type="Proteomes" id="UP000803844">
    <property type="component" value="Unassembled WGS sequence"/>
</dbReference>
<dbReference type="GO" id="GO:0003676">
    <property type="term" value="F:nucleic acid binding"/>
    <property type="evidence" value="ECO:0007669"/>
    <property type="project" value="InterPro"/>
</dbReference>
<dbReference type="Gene3D" id="3.30.420.10">
    <property type="entry name" value="Ribonuclease H-like superfamily/Ribonuclease H"/>
    <property type="match status" value="1"/>
</dbReference>
<name>A0A9P4Y4K5_CRYP1</name>
<dbReference type="PANTHER" id="PTHR43040">
    <property type="entry name" value="RIBONUCLEASE D"/>
    <property type="match status" value="1"/>
</dbReference>
<dbReference type="PANTHER" id="PTHR43040:SF1">
    <property type="entry name" value="RIBONUCLEASE D"/>
    <property type="match status" value="1"/>
</dbReference>
<dbReference type="EMBL" id="MU032347">
    <property type="protein sequence ID" value="KAF3766588.1"/>
    <property type="molecule type" value="Genomic_DNA"/>
</dbReference>
<dbReference type="RefSeq" id="XP_040777549.1">
    <property type="nucleotide sequence ID" value="XM_040925210.1"/>
</dbReference>
<gene>
    <name evidence="1" type="ORF">M406DRAFT_68908</name>
</gene>
<comment type="caution">
    <text evidence="1">The sequence shown here is derived from an EMBL/GenBank/DDBJ whole genome shotgun (WGS) entry which is preliminary data.</text>
</comment>
<proteinExistence type="predicted"/>
<dbReference type="InterPro" id="IPR036397">
    <property type="entry name" value="RNaseH_sf"/>
</dbReference>
<sequence length="309" mass="34742">MYISRLKKQLSWPRDMFQPSSRATALTAAPEERPYPSLLFHPVPFERTAFTTQPRKRFCTVHTHDGLGEMIQSIVSTDHATLYLYMKGGVLVIALDPAERIYMVDLQRLGLTGLGVRQPFNTAQLQASSSGGPSDGGPLLLDQDRLPSLKGLLESPSIAKVMFDSRATVAALRDPWGIALRGVQDIQLMELAGRPLLPPGRPFHRKLEGRAMPRNLPAAESHQARPQGSFMVEVHLVDQVRHLPGLHRRYWARLDDVRREALKLRTERRVRDAFTMADIPESSSAVWQVIMRPGVVEGLEGHLERRNVE</sequence>
<dbReference type="OrthoDB" id="26838at2759"/>
<evidence type="ECO:0000313" key="1">
    <source>
        <dbReference type="EMBL" id="KAF3766588.1"/>
    </source>
</evidence>
<dbReference type="AlphaFoldDB" id="A0A9P4Y4K5"/>
<protein>
    <recommendedName>
        <fullName evidence="3">3'-5' exonuclease domain-containing protein</fullName>
    </recommendedName>
</protein>
<evidence type="ECO:0000313" key="2">
    <source>
        <dbReference type="Proteomes" id="UP000803844"/>
    </source>
</evidence>
<reference evidence="1" key="1">
    <citation type="journal article" date="2020" name="Phytopathology">
        <title>Genome sequence of the chestnut blight fungus Cryphonectria parasitica EP155: A fundamental resource for an archetypical invasive plant pathogen.</title>
        <authorList>
            <person name="Crouch J.A."/>
            <person name="Dawe A."/>
            <person name="Aerts A."/>
            <person name="Barry K."/>
            <person name="Churchill A.C.L."/>
            <person name="Grimwood J."/>
            <person name="Hillman B."/>
            <person name="Milgroom M.G."/>
            <person name="Pangilinan J."/>
            <person name="Smith M."/>
            <person name="Salamov A."/>
            <person name="Schmutz J."/>
            <person name="Yadav J."/>
            <person name="Grigoriev I.V."/>
            <person name="Nuss D."/>
        </authorList>
    </citation>
    <scope>NUCLEOTIDE SEQUENCE</scope>
    <source>
        <strain evidence="1">EP155</strain>
    </source>
</reference>